<comment type="caution">
    <text evidence="2">The sequence shown here is derived from an EMBL/GenBank/DDBJ whole genome shotgun (WGS) entry which is preliminary data.</text>
</comment>
<gene>
    <name evidence="2" type="ORF">CLV80_10292</name>
</gene>
<keyword evidence="3" id="KW-1185">Reference proteome</keyword>
<organism evidence="2 3">
    <name type="scientific">Yoonia maritima</name>
    <dbReference type="NCBI Taxonomy" id="1435347"/>
    <lineage>
        <taxon>Bacteria</taxon>
        <taxon>Pseudomonadati</taxon>
        <taxon>Pseudomonadota</taxon>
        <taxon>Alphaproteobacteria</taxon>
        <taxon>Rhodobacterales</taxon>
        <taxon>Paracoccaceae</taxon>
        <taxon>Yoonia</taxon>
    </lineage>
</organism>
<evidence type="ECO:0000313" key="3">
    <source>
        <dbReference type="Proteomes" id="UP000238007"/>
    </source>
</evidence>
<evidence type="ECO:0000313" key="2">
    <source>
        <dbReference type="EMBL" id="PRY79449.1"/>
    </source>
</evidence>
<dbReference type="PANTHER" id="PTHR36842:SF1">
    <property type="entry name" value="PROTEIN TOLB"/>
    <property type="match status" value="1"/>
</dbReference>
<dbReference type="Pfam" id="PF07676">
    <property type="entry name" value="PD40"/>
    <property type="match status" value="3"/>
</dbReference>
<dbReference type="RefSeq" id="WP_106354645.1">
    <property type="nucleotide sequence ID" value="NZ_PVTP01000002.1"/>
</dbReference>
<dbReference type="Proteomes" id="UP000238007">
    <property type="component" value="Unassembled WGS sequence"/>
</dbReference>
<dbReference type="Gene3D" id="2.120.10.30">
    <property type="entry name" value="TolB, C-terminal domain"/>
    <property type="match status" value="1"/>
</dbReference>
<dbReference type="InterPro" id="IPR011659">
    <property type="entry name" value="WD40"/>
</dbReference>
<dbReference type="AlphaFoldDB" id="A0A2T0W2P1"/>
<sequence length="276" mass="29962">MKPTLRSQLCVYTLHSGAVEVLLDHPGHIEAPNWHPDGYLIVNGGGQIFRVPLEAPTLHSIDTGFATACNNDHGVSPDGKTLVISDSRRTDESCIYTVPIGGGVPACVTKETPSYWHGWSPDGATLAYVAKRGGPFALYTCPVAGGVERCITDAFDHVDGPDYTPDGQWIWFNGERNGQVDLWRIRPDGTDLEQMTDDEAVNWFPHPSPGGAHVLYLAYPKDTQGHPGELDVELCLMPASGGSAKCIVRLYGGQGTINVPCWAPNSEQFAFMRFVP</sequence>
<dbReference type="InterPro" id="IPR011042">
    <property type="entry name" value="6-blade_b-propeller_TolB-like"/>
</dbReference>
<comment type="similarity">
    <text evidence="1">Belongs to the TolB family.</text>
</comment>
<name>A0A2T0W2P1_9RHOB</name>
<proteinExistence type="inferred from homology"/>
<reference evidence="2 3" key="1">
    <citation type="submission" date="2018-03" db="EMBL/GenBank/DDBJ databases">
        <title>Genomic Encyclopedia of Archaeal and Bacterial Type Strains, Phase II (KMG-II): from individual species to whole genera.</title>
        <authorList>
            <person name="Goeker M."/>
        </authorList>
    </citation>
    <scope>NUCLEOTIDE SEQUENCE [LARGE SCALE GENOMIC DNA]</scope>
    <source>
        <strain evidence="2 3">DSM 101533</strain>
    </source>
</reference>
<dbReference type="PANTHER" id="PTHR36842">
    <property type="entry name" value="PROTEIN TOLB HOMOLOG"/>
    <property type="match status" value="1"/>
</dbReference>
<evidence type="ECO:0000256" key="1">
    <source>
        <dbReference type="ARBA" id="ARBA00009820"/>
    </source>
</evidence>
<dbReference type="SUPFAM" id="SSF82171">
    <property type="entry name" value="DPP6 N-terminal domain-like"/>
    <property type="match status" value="1"/>
</dbReference>
<dbReference type="OrthoDB" id="9812921at2"/>
<accession>A0A2T0W2P1</accession>
<protein>
    <submittedName>
        <fullName evidence="2">WD40 repeat protein</fullName>
    </submittedName>
</protein>
<dbReference type="EMBL" id="PVTP01000002">
    <property type="protein sequence ID" value="PRY79449.1"/>
    <property type="molecule type" value="Genomic_DNA"/>
</dbReference>